<evidence type="ECO:0000313" key="3">
    <source>
        <dbReference type="Proteomes" id="UP000037943"/>
    </source>
</evidence>
<evidence type="ECO:0000313" key="1">
    <source>
        <dbReference type="EMBL" id="KPC17156.1"/>
    </source>
</evidence>
<accession>A0ABR5KR24</accession>
<dbReference type="Proteomes" id="UP000037943">
    <property type="component" value="Unassembled WGS sequence"/>
</dbReference>
<protein>
    <submittedName>
        <fullName evidence="1">Uncharacterized protein</fullName>
    </submittedName>
</protein>
<organism evidence="1 3">
    <name type="scientific">Pseudomonas amygdali pv. lachrymans</name>
    <name type="common">Pseudomonas syringae pv. lachrymans</name>
    <dbReference type="NCBI Taxonomy" id="53707"/>
    <lineage>
        <taxon>Bacteria</taxon>
        <taxon>Pseudomonadati</taxon>
        <taxon>Pseudomonadota</taxon>
        <taxon>Gammaproteobacteria</taxon>
        <taxon>Pseudomonadales</taxon>
        <taxon>Pseudomonadaceae</taxon>
        <taxon>Pseudomonas</taxon>
        <taxon>Pseudomonas amygdali</taxon>
    </lineage>
</organism>
<comment type="caution">
    <text evidence="1">The sequence shown here is derived from an EMBL/GenBank/DDBJ whole genome shotgun (WGS) entry which is preliminary data.</text>
</comment>
<proteinExistence type="predicted"/>
<dbReference type="EMBL" id="LGLK01000057">
    <property type="protein sequence ID" value="KPC18115.1"/>
    <property type="molecule type" value="Genomic_DNA"/>
</dbReference>
<keyword evidence="3" id="KW-1185">Reference proteome</keyword>
<sequence length="52" mass="6009">MQAWLRSVCEPAVADQMLEQASTTGRSEGQHRDGRTFKLVFNSVHNEYIVQW</sequence>
<dbReference type="EMBL" id="LGLK01000057">
    <property type="protein sequence ID" value="KPC17156.1"/>
    <property type="molecule type" value="Genomic_DNA"/>
</dbReference>
<reference evidence="1" key="1">
    <citation type="submission" date="2015-07" db="EMBL/GenBank/DDBJ databases">
        <authorList>
            <person name="O'Brien H.E."/>
            <person name="Thakur S."/>
            <person name="Gong Y."/>
            <person name="Wang P.W."/>
            <person name="Guttman D.S."/>
        </authorList>
    </citation>
    <scope>NUCLEOTIDE SEQUENCE</scope>
    <source>
        <strain evidence="1">107</strain>
    </source>
</reference>
<evidence type="ECO:0000313" key="2">
    <source>
        <dbReference type="EMBL" id="KPC18115.1"/>
    </source>
</evidence>
<name>A0ABR5KR24_PSEAV</name>
<gene>
    <name evidence="1" type="ORF">AC499_0358</name>
    <name evidence="2" type="ORF">AC499_1317</name>
</gene>
<reference evidence="1 3" key="2">
    <citation type="submission" date="2015-10" db="EMBL/GenBank/DDBJ databases">
        <title>Comparative genomics and high-throughput reverse genetic screens identify a new phytobacterial MAMP and an Arabidopsis receptor required for immune elicitation.</title>
        <authorList>
            <person name="Mott G.A."/>
            <person name="Thakur S."/>
            <person name="Wang P.W."/>
            <person name="Desveaux D."/>
            <person name="Guttman D.S."/>
        </authorList>
    </citation>
    <scope>NUCLEOTIDE SEQUENCE [LARGE SCALE GENOMIC DNA]</scope>
    <source>
        <strain evidence="1 3">107</strain>
    </source>
</reference>